<dbReference type="RefSeq" id="WP_129004842.1">
    <property type="nucleotide sequence ID" value="NZ_SDHZ01000002.1"/>
</dbReference>
<keyword evidence="3" id="KW-1185">Reference proteome</keyword>
<feature type="signal peptide" evidence="1">
    <location>
        <begin position="1"/>
        <end position="20"/>
    </location>
</feature>
<comment type="caution">
    <text evidence="2">The sequence shown here is derived from an EMBL/GenBank/DDBJ whole genome shotgun (WGS) entry which is preliminary data.</text>
</comment>
<evidence type="ECO:0000313" key="3">
    <source>
        <dbReference type="Proteomes" id="UP000290545"/>
    </source>
</evidence>
<dbReference type="Proteomes" id="UP000290545">
    <property type="component" value="Unassembled WGS sequence"/>
</dbReference>
<sequence>MKKFLLFTASAVFITLSASAQISKGSSYLGGGLGFSTDKKTVDRPVSPDDSEQKRTSVAVSPSIGFAYKENRVWGLFLNFAHSSADGYKQNTYGIGGFLRQYKPFGNGFYVFTQESLLLGYTKAGEFAKTYSGAVSFAPGLAYDVSKKFQLELSLNNLVYANYGHSKTTRPAVGSTPESVTKQTNFNIGSSLSNLAEVGNITIGARFVLGR</sequence>
<dbReference type="EMBL" id="SDHZ01000002">
    <property type="protein sequence ID" value="RXK83790.1"/>
    <property type="molecule type" value="Genomic_DNA"/>
</dbReference>
<evidence type="ECO:0000256" key="1">
    <source>
        <dbReference type="SAM" id="SignalP"/>
    </source>
</evidence>
<accession>A0A4Q1D5K1</accession>
<gene>
    <name evidence="2" type="ORF">ESB13_17105</name>
</gene>
<dbReference type="AlphaFoldDB" id="A0A4Q1D5K1"/>
<protein>
    <recommendedName>
        <fullName evidence="4">Outer membrane protein beta-barrel domain-containing protein</fullName>
    </recommendedName>
</protein>
<feature type="chain" id="PRO_5020379759" description="Outer membrane protein beta-barrel domain-containing protein" evidence="1">
    <location>
        <begin position="21"/>
        <end position="211"/>
    </location>
</feature>
<name>A0A4Q1D5K1_9BACT</name>
<dbReference type="InterPro" id="IPR011250">
    <property type="entry name" value="OMP/PagP_B-barrel"/>
</dbReference>
<dbReference type="OrthoDB" id="673025at2"/>
<proteinExistence type="predicted"/>
<dbReference type="SUPFAM" id="SSF56925">
    <property type="entry name" value="OMPA-like"/>
    <property type="match status" value="1"/>
</dbReference>
<keyword evidence="1" id="KW-0732">Signal</keyword>
<evidence type="ECO:0008006" key="4">
    <source>
        <dbReference type="Google" id="ProtNLM"/>
    </source>
</evidence>
<evidence type="ECO:0000313" key="2">
    <source>
        <dbReference type="EMBL" id="RXK83790.1"/>
    </source>
</evidence>
<reference evidence="2 3" key="1">
    <citation type="submission" date="2019-01" db="EMBL/GenBank/DDBJ databases">
        <title>Filimonas sp. strain TTM-71.</title>
        <authorList>
            <person name="Chen W.-M."/>
        </authorList>
    </citation>
    <scope>NUCLEOTIDE SEQUENCE [LARGE SCALE GENOMIC DNA]</scope>
    <source>
        <strain evidence="2 3">TTM-71</strain>
    </source>
</reference>
<organism evidence="2 3">
    <name type="scientific">Filimonas effusa</name>
    <dbReference type="NCBI Taxonomy" id="2508721"/>
    <lineage>
        <taxon>Bacteria</taxon>
        <taxon>Pseudomonadati</taxon>
        <taxon>Bacteroidota</taxon>
        <taxon>Chitinophagia</taxon>
        <taxon>Chitinophagales</taxon>
        <taxon>Chitinophagaceae</taxon>
        <taxon>Filimonas</taxon>
    </lineage>
</organism>